<evidence type="ECO:0000256" key="1">
    <source>
        <dbReference type="SAM" id="MobiDB-lite"/>
    </source>
</evidence>
<sequence length="421" mass="48000">MPLLIPSEVWAKWKPVLEELHAEYEFPVNTKSELNVLLSCYGGEGISFCTNQDHWRFTCDIVRSGDNIEEITTICVIRRPERGKVADGWLITQTCKIHGPQNADKVVDDRNIGWFRITGNGHSYQHCCGGEITGPYITKVSWGNWDVLRLRVNHHWNVQQIASLRQQLQERQSEKLLKRKVSLVDLTEDDTADSPTVKKLRKSKAKYKDGKAEAEDRAAAAEDRASAAESRASAAESRKKSMEQEIETLRGELIQKKMLVTKKDKAIDDLRRQYAIKDVSLQNLREEVARQKKNIALNHNEDLNEHLKSAMKIEDDKAIELATENTVLKGVVDRQKTDIKELEGKLTHRNRCLVEYRREKKRLEYFILEEVPQYKIPVNLLVQAGDSDTHAASVISTHASDHNGNIHPDRQALVQTPSAQS</sequence>
<keyword evidence="3" id="KW-1185">Reference proteome</keyword>
<gene>
    <name evidence="2" type="ORF">CCHR01_04569</name>
</gene>
<dbReference type="Proteomes" id="UP001243330">
    <property type="component" value="Unassembled WGS sequence"/>
</dbReference>
<accession>A0AAD9ELL3</accession>
<dbReference type="AlphaFoldDB" id="A0AAD9ELL3"/>
<comment type="caution">
    <text evidence="2">The sequence shown here is derived from an EMBL/GenBank/DDBJ whole genome shotgun (WGS) entry which is preliminary data.</text>
</comment>
<feature type="region of interest" description="Disordered" evidence="1">
    <location>
        <begin position="203"/>
        <end position="243"/>
    </location>
</feature>
<reference evidence="2" key="1">
    <citation type="submission" date="2023-01" db="EMBL/GenBank/DDBJ databases">
        <title>Colletotrichum chrysophilum M932 genome sequence.</title>
        <authorList>
            <person name="Baroncelli R."/>
        </authorList>
    </citation>
    <scope>NUCLEOTIDE SEQUENCE</scope>
    <source>
        <strain evidence="2">M932</strain>
    </source>
</reference>
<feature type="compositionally biased region" description="Basic and acidic residues" evidence="1">
    <location>
        <begin position="206"/>
        <end position="226"/>
    </location>
</feature>
<proteinExistence type="predicted"/>
<dbReference type="EMBL" id="JAQOWY010000067">
    <property type="protein sequence ID" value="KAK1852828.1"/>
    <property type="molecule type" value="Genomic_DNA"/>
</dbReference>
<evidence type="ECO:0000313" key="2">
    <source>
        <dbReference type="EMBL" id="KAK1852828.1"/>
    </source>
</evidence>
<name>A0AAD9ELL3_9PEZI</name>
<evidence type="ECO:0000313" key="3">
    <source>
        <dbReference type="Proteomes" id="UP001243330"/>
    </source>
</evidence>
<organism evidence="2 3">
    <name type="scientific">Colletotrichum chrysophilum</name>
    <dbReference type="NCBI Taxonomy" id="1836956"/>
    <lineage>
        <taxon>Eukaryota</taxon>
        <taxon>Fungi</taxon>
        <taxon>Dikarya</taxon>
        <taxon>Ascomycota</taxon>
        <taxon>Pezizomycotina</taxon>
        <taxon>Sordariomycetes</taxon>
        <taxon>Hypocreomycetidae</taxon>
        <taxon>Glomerellales</taxon>
        <taxon>Glomerellaceae</taxon>
        <taxon>Colletotrichum</taxon>
        <taxon>Colletotrichum gloeosporioides species complex</taxon>
    </lineage>
</organism>
<protein>
    <submittedName>
        <fullName evidence="2">Uncharacterized protein</fullName>
    </submittedName>
</protein>